<feature type="transmembrane region" description="Helical" evidence="1">
    <location>
        <begin position="20"/>
        <end position="40"/>
    </location>
</feature>
<keyword evidence="1" id="KW-1133">Transmembrane helix</keyword>
<gene>
    <name evidence="2" type="ORF">XD93_0722</name>
</gene>
<keyword evidence="1" id="KW-0812">Transmembrane</keyword>
<comment type="caution">
    <text evidence="2">The sequence shown here is derived from an EMBL/GenBank/DDBJ whole genome shotgun (WGS) entry which is preliminary data.</text>
</comment>
<evidence type="ECO:0008006" key="4">
    <source>
        <dbReference type="Google" id="ProtNLM"/>
    </source>
</evidence>
<organism evidence="2 3">
    <name type="scientific">candidate division WS6 bacterium 34_10</name>
    <dbReference type="NCBI Taxonomy" id="1641389"/>
    <lineage>
        <taxon>Bacteria</taxon>
        <taxon>Candidatus Dojkabacteria</taxon>
    </lineage>
</organism>
<dbReference type="AlphaFoldDB" id="A0A101HH64"/>
<dbReference type="EMBL" id="LGGO01000105">
    <property type="protein sequence ID" value="KUK76775.1"/>
    <property type="molecule type" value="Genomic_DNA"/>
</dbReference>
<evidence type="ECO:0000313" key="2">
    <source>
        <dbReference type="EMBL" id="KUK76775.1"/>
    </source>
</evidence>
<name>A0A101HH64_9BACT</name>
<accession>A0A101HH64</accession>
<feature type="transmembrane region" description="Helical" evidence="1">
    <location>
        <begin position="52"/>
        <end position="77"/>
    </location>
</feature>
<keyword evidence="1" id="KW-0472">Membrane</keyword>
<proteinExistence type="predicted"/>
<evidence type="ECO:0000256" key="1">
    <source>
        <dbReference type="SAM" id="Phobius"/>
    </source>
</evidence>
<dbReference type="InterPro" id="IPR043993">
    <property type="entry name" value="T4SS_pilin"/>
</dbReference>
<protein>
    <recommendedName>
        <fullName evidence="4">Transmembrane(S)protein</fullName>
    </recommendedName>
</protein>
<dbReference type="Pfam" id="PF18895">
    <property type="entry name" value="T4SS_pilin"/>
    <property type="match status" value="1"/>
</dbReference>
<dbReference type="Proteomes" id="UP000053904">
    <property type="component" value="Unassembled WGS sequence"/>
</dbReference>
<evidence type="ECO:0000313" key="3">
    <source>
        <dbReference type="Proteomes" id="UP000053904"/>
    </source>
</evidence>
<reference evidence="3" key="1">
    <citation type="journal article" date="2015" name="MBio">
        <title>Genome-Resolved Metagenomic Analysis Reveals Roles for Candidate Phyla and Other Microbial Community Members in Biogeochemical Transformations in Oil Reservoirs.</title>
        <authorList>
            <person name="Hu P."/>
            <person name="Tom L."/>
            <person name="Singh A."/>
            <person name="Thomas B.C."/>
            <person name="Baker B.J."/>
            <person name="Piceno Y.M."/>
            <person name="Andersen G.L."/>
            <person name="Banfield J.F."/>
        </authorList>
    </citation>
    <scope>NUCLEOTIDE SEQUENCE [LARGE SCALE GENOMIC DNA]</scope>
</reference>
<sequence length="81" mass="8880">MEPPKIENLFTGFDTVIDWLVPIGVIISLVFIIIGGYMWMTSAGNPDKVKQAQGTLTWAILGLVLILLAGLLISTLIDYFV</sequence>